<sequence length="335" mass="37546">MDTDITQNYQYIGSHIKDYISQDKLFTIFEEEDIKQFLKSAILSSDDYCTILQQGASEISKKDLFSYTHSANVTVKNFQDAVIVLKSMSKSMDLRVLDSVVDALSENDQKPSTQPVNKDFEESIAKLQSQLDELRNQAQAPTSAQSFTSEQRPTYTRSPKSSNASEERLVSTRSPKSSNASEERLVSTRSPKSSNASEERLVSTRSPKSSNASEERLVSTRSPKSSNASEENGRTRRSRKELADQTRGNRSGVLPPAADAQEQAAATEAMPETTEDYVARMDQLRYTEDFWGAYNLLNDLATKGNYRMLQRAIEVRLSDKKGEFGKNPLLEACEK</sequence>
<keyword evidence="3" id="KW-1185">Reference proteome</keyword>
<organism evidence="2 3">
    <name type="scientific">Trichomonas vaginalis (strain ATCC PRA-98 / G3)</name>
    <dbReference type="NCBI Taxonomy" id="412133"/>
    <lineage>
        <taxon>Eukaryota</taxon>
        <taxon>Metamonada</taxon>
        <taxon>Parabasalia</taxon>
        <taxon>Trichomonadida</taxon>
        <taxon>Trichomonadidae</taxon>
        <taxon>Trichomonas</taxon>
    </lineage>
</organism>
<feature type="region of interest" description="Disordered" evidence="1">
    <location>
        <begin position="133"/>
        <end position="273"/>
    </location>
</feature>
<dbReference type="PANTHER" id="PTHR44207:SF1">
    <property type="entry name" value="SURFACE ANTIGEN BSPA-LIKE"/>
    <property type="match status" value="1"/>
</dbReference>
<name>A2ECK4_TRIV3</name>
<dbReference type="VEuPathDB" id="TrichDB:TVAGG3_0881910"/>
<dbReference type="PANTHER" id="PTHR44207">
    <property type="entry name" value="SURFACE ANTIGEN BSPA-LIKE-RELATED"/>
    <property type="match status" value="1"/>
</dbReference>
<feature type="compositionally biased region" description="Polar residues" evidence="1">
    <location>
        <begin position="203"/>
        <end position="212"/>
    </location>
</feature>
<evidence type="ECO:0000313" key="2">
    <source>
        <dbReference type="EMBL" id="EAY09601.1"/>
    </source>
</evidence>
<dbReference type="KEGG" id="tva:4767524"/>
<dbReference type="RefSeq" id="XP_001321824.1">
    <property type="nucleotide sequence ID" value="XM_001321789.1"/>
</dbReference>
<dbReference type="AlphaFoldDB" id="A2ECK4"/>
<evidence type="ECO:0000256" key="1">
    <source>
        <dbReference type="SAM" id="MobiDB-lite"/>
    </source>
</evidence>
<feature type="compositionally biased region" description="Polar residues" evidence="1">
    <location>
        <begin position="133"/>
        <end position="164"/>
    </location>
</feature>
<feature type="compositionally biased region" description="Polar residues" evidence="1">
    <location>
        <begin position="187"/>
        <end position="196"/>
    </location>
</feature>
<dbReference type="InParanoid" id="A2ECK4"/>
<accession>A2ECK4</accession>
<gene>
    <name evidence="2" type="ORF">TVAG_056450</name>
</gene>
<feature type="compositionally biased region" description="Low complexity" evidence="1">
    <location>
        <begin position="255"/>
        <end position="272"/>
    </location>
</feature>
<dbReference type="VEuPathDB" id="TrichDB:TVAG_056450"/>
<dbReference type="Proteomes" id="UP000001542">
    <property type="component" value="Unassembled WGS sequence"/>
</dbReference>
<proteinExistence type="predicted"/>
<reference evidence="2" key="1">
    <citation type="submission" date="2006-10" db="EMBL/GenBank/DDBJ databases">
        <authorList>
            <person name="Amadeo P."/>
            <person name="Zhao Q."/>
            <person name="Wortman J."/>
            <person name="Fraser-Liggett C."/>
            <person name="Carlton J."/>
        </authorList>
    </citation>
    <scope>NUCLEOTIDE SEQUENCE</scope>
    <source>
        <strain evidence="2">G3</strain>
    </source>
</reference>
<feature type="compositionally biased region" description="Polar residues" evidence="1">
    <location>
        <begin position="171"/>
        <end position="180"/>
    </location>
</feature>
<feature type="compositionally biased region" description="Polar residues" evidence="1">
    <location>
        <begin position="219"/>
        <end position="230"/>
    </location>
</feature>
<evidence type="ECO:0000313" key="3">
    <source>
        <dbReference type="Proteomes" id="UP000001542"/>
    </source>
</evidence>
<protein>
    <submittedName>
        <fullName evidence="2">Uncharacterized protein</fullName>
    </submittedName>
</protein>
<reference evidence="2" key="2">
    <citation type="journal article" date="2007" name="Science">
        <title>Draft genome sequence of the sexually transmitted pathogen Trichomonas vaginalis.</title>
        <authorList>
            <person name="Carlton J.M."/>
            <person name="Hirt R.P."/>
            <person name="Silva J.C."/>
            <person name="Delcher A.L."/>
            <person name="Schatz M."/>
            <person name="Zhao Q."/>
            <person name="Wortman J.R."/>
            <person name="Bidwell S.L."/>
            <person name="Alsmark U.C.M."/>
            <person name="Besteiro S."/>
            <person name="Sicheritz-Ponten T."/>
            <person name="Noel C.J."/>
            <person name="Dacks J.B."/>
            <person name="Foster P.G."/>
            <person name="Simillion C."/>
            <person name="Van de Peer Y."/>
            <person name="Miranda-Saavedra D."/>
            <person name="Barton G.J."/>
            <person name="Westrop G.D."/>
            <person name="Mueller S."/>
            <person name="Dessi D."/>
            <person name="Fiori P.L."/>
            <person name="Ren Q."/>
            <person name="Paulsen I."/>
            <person name="Zhang H."/>
            <person name="Bastida-Corcuera F.D."/>
            <person name="Simoes-Barbosa A."/>
            <person name="Brown M.T."/>
            <person name="Hayes R.D."/>
            <person name="Mukherjee M."/>
            <person name="Okumura C.Y."/>
            <person name="Schneider R."/>
            <person name="Smith A.J."/>
            <person name="Vanacova S."/>
            <person name="Villalvazo M."/>
            <person name="Haas B.J."/>
            <person name="Pertea M."/>
            <person name="Feldblyum T.V."/>
            <person name="Utterback T.R."/>
            <person name="Shu C.L."/>
            <person name="Osoegawa K."/>
            <person name="de Jong P.J."/>
            <person name="Hrdy I."/>
            <person name="Horvathova L."/>
            <person name="Zubacova Z."/>
            <person name="Dolezal P."/>
            <person name="Malik S.B."/>
            <person name="Logsdon J.M. Jr."/>
            <person name="Henze K."/>
            <person name="Gupta A."/>
            <person name="Wang C.C."/>
            <person name="Dunne R.L."/>
            <person name="Upcroft J.A."/>
            <person name="Upcroft P."/>
            <person name="White O."/>
            <person name="Salzberg S.L."/>
            <person name="Tang P."/>
            <person name="Chiu C.-H."/>
            <person name="Lee Y.-S."/>
            <person name="Embley T.M."/>
            <person name="Coombs G.H."/>
            <person name="Mottram J.C."/>
            <person name="Tachezy J."/>
            <person name="Fraser-Liggett C.M."/>
            <person name="Johnson P.J."/>
        </authorList>
    </citation>
    <scope>NUCLEOTIDE SEQUENCE [LARGE SCALE GENOMIC DNA]</scope>
    <source>
        <strain evidence="2">G3</strain>
    </source>
</reference>
<dbReference type="EMBL" id="DS113354">
    <property type="protein sequence ID" value="EAY09601.1"/>
    <property type="molecule type" value="Genomic_DNA"/>
</dbReference>